<keyword evidence="4" id="KW-1185">Reference proteome</keyword>
<dbReference type="GO" id="GO:0003677">
    <property type="term" value="F:DNA binding"/>
    <property type="evidence" value="ECO:0007669"/>
    <property type="project" value="UniProtKB-UniRule"/>
</dbReference>
<dbReference type="SUPFAM" id="SSF89447">
    <property type="entry name" value="AbrB/MazE/MraZ-like"/>
    <property type="match status" value="1"/>
</dbReference>
<dbReference type="PROSITE" id="PS51740">
    <property type="entry name" value="SPOVT_ABRB"/>
    <property type="match status" value="1"/>
</dbReference>
<sequence>MKYSDICTLDAQGRIVIPTKMRKILNLVNQDSLEAELSGQEIHLRKCGELPIDTHRLASLLTILYNSSRHAVALCSDTQVVSAVGSFLPDRTPVSRELSACIQAEKEYLPDMSRPVYLTSCPGTPVAALFPVHSEKPLALAVLSAKPLTEVEIGCARLVAATIAREFD</sequence>
<dbReference type="Proteomes" id="UP000274920">
    <property type="component" value="Unassembled WGS sequence"/>
</dbReference>
<dbReference type="RefSeq" id="WP_125129212.1">
    <property type="nucleotide sequence ID" value="NZ_RHJS01000002.1"/>
</dbReference>
<comment type="caution">
    <text evidence="3">The sequence shown here is derived from an EMBL/GenBank/DDBJ whole genome shotgun (WGS) entry which is preliminary data.</text>
</comment>
<evidence type="ECO:0000313" key="4">
    <source>
        <dbReference type="Proteomes" id="UP000274920"/>
    </source>
</evidence>
<evidence type="ECO:0000313" key="3">
    <source>
        <dbReference type="EMBL" id="RRK34041.1"/>
    </source>
</evidence>
<dbReference type="InterPro" id="IPR037914">
    <property type="entry name" value="SpoVT-AbrB_sf"/>
</dbReference>
<proteinExistence type="predicted"/>
<reference evidence="3" key="1">
    <citation type="submission" date="2018-10" db="EMBL/GenBank/DDBJ databases">
        <title>Schaedlerella arabinophila gen. nov. sp. nov., isolated from the mouse intestinal tract and comparative analysis with the genome of the closely related altered Schaedler flora strain ASF502.</title>
        <authorList>
            <person name="Miyake S."/>
            <person name="Soh M."/>
            <person name="Seedorf H."/>
        </authorList>
    </citation>
    <scope>NUCLEOTIDE SEQUENCE [LARGE SCALE GENOMIC DNA]</scope>
    <source>
        <strain evidence="3">DSM 106076</strain>
    </source>
</reference>
<name>A0A3R8KXM6_9FIRM</name>
<dbReference type="Gene3D" id="2.10.260.10">
    <property type="match status" value="1"/>
</dbReference>
<gene>
    <name evidence="3" type="ORF">EBB54_23850</name>
</gene>
<dbReference type="AlphaFoldDB" id="A0A3R8KXM6"/>
<organism evidence="3 4">
    <name type="scientific">Schaedlerella arabinosiphila</name>
    <dbReference type="NCBI Taxonomy" id="2044587"/>
    <lineage>
        <taxon>Bacteria</taxon>
        <taxon>Bacillati</taxon>
        <taxon>Bacillota</taxon>
        <taxon>Clostridia</taxon>
        <taxon>Lachnospirales</taxon>
        <taxon>Lachnospiraceae</taxon>
        <taxon>Schaedlerella</taxon>
    </lineage>
</organism>
<evidence type="ECO:0000256" key="1">
    <source>
        <dbReference type="PROSITE-ProRule" id="PRU01076"/>
    </source>
</evidence>
<dbReference type="InterPro" id="IPR007159">
    <property type="entry name" value="SpoVT-AbrB_dom"/>
</dbReference>
<protein>
    <recommendedName>
        <fullName evidence="2">SpoVT-AbrB domain-containing protein</fullName>
    </recommendedName>
</protein>
<keyword evidence="1" id="KW-0238">DNA-binding</keyword>
<feature type="domain" description="SpoVT-AbrB" evidence="2">
    <location>
        <begin position="4"/>
        <end position="49"/>
    </location>
</feature>
<dbReference type="EMBL" id="RHJS01000002">
    <property type="protein sequence ID" value="RRK34041.1"/>
    <property type="molecule type" value="Genomic_DNA"/>
</dbReference>
<accession>A0A3R8KXM6</accession>
<evidence type="ECO:0000259" key="2">
    <source>
        <dbReference type="PROSITE" id="PS51740"/>
    </source>
</evidence>